<reference evidence="1 2" key="1">
    <citation type="submission" date="2024-05" db="EMBL/GenBank/DDBJ databases">
        <authorList>
            <person name="Duchaud E."/>
        </authorList>
    </citation>
    <scope>NUCLEOTIDE SEQUENCE [LARGE SCALE GENOMIC DNA]</scope>
    <source>
        <strain evidence="1">Ena-SAMPLE-TAB-13-05-2024-13:56:06:370-140309</strain>
    </source>
</reference>
<organism evidence="1 2">
    <name type="scientific">Tenacibaculum dicentrarchi</name>
    <dbReference type="NCBI Taxonomy" id="669041"/>
    <lineage>
        <taxon>Bacteria</taxon>
        <taxon>Pseudomonadati</taxon>
        <taxon>Bacteroidota</taxon>
        <taxon>Flavobacteriia</taxon>
        <taxon>Flavobacteriales</taxon>
        <taxon>Flavobacteriaceae</taxon>
        <taxon>Tenacibaculum</taxon>
    </lineage>
</organism>
<dbReference type="RefSeq" id="WP_101902783.1">
    <property type="nucleotide sequence ID" value="NZ_OZ038524.1"/>
</dbReference>
<keyword evidence="2" id="KW-1185">Reference proteome</keyword>
<evidence type="ECO:0000313" key="1">
    <source>
        <dbReference type="EMBL" id="CAL2083624.1"/>
    </source>
</evidence>
<evidence type="ECO:0000313" key="2">
    <source>
        <dbReference type="Proteomes" id="UP001497514"/>
    </source>
</evidence>
<evidence type="ECO:0008006" key="3">
    <source>
        <dbReference type="Google" id="ProtNLM"/>
    </source>
</evidence>
<accession>A0ABM9NYM8</accession>
<dbReference type="EMBL" id="OZ038524">
    <property type="protein sequence ID" value="CAL2083624.1"/>
    <property type="molecule type" value="Genomic_DNA"/>
</dbReference>
<dbReference type="NCBIfam" id="TIGR01200">
    <property type="entry name" value="GLPGLI"/>
    <property type="match status" value="1"/>
</dbReference>
<dbReference type="Pfam" id="PF09697">
    <property type="entry name" value="Porph_ging"/>
    <property type="match status" value="1"/>
</dbReference>
<sequence>MKFILLLFIPLLGFSQQNKITIEYDFYDNYRYQETIGVLNCDNETAIFKTFLDRLNTGGKSASNSSGEITIGGDRIDIYRVTNKKNNTLISYDIRKDDIYEITEEVPKMDWKIAHTETKKIANYNCSKATVSFRGRNYTAWYTIQLPFSFGPWKFNGLPGLILEISDITNTFKWRASKIKYPTNTILKVPYEKGYYSFGKVKQGDYLLIFSSLAYKKLIVDVLVDKTQERIAKNVILQDNKITL</sequence>
<gene>
    <name evidence="1" type="ORF">TD3509T_1567</name>
</gene>
<protein>
    <recommendedName>
        <fullName evidence="3">GLPGLI family protein</fullName>
    </recommendedName>
</protein>
<name>A0ABM9NYM8_9FLAO</name>
<dbReference type="InterPro" id="IPR005901">
    <property type="entry name" value="GLPGLI"/>
</dbReference>
<dbReference type="Proteomes" id="UP001497514">
    <property type="component" value="Chromosome"/>
</dbReference>
<proteinExistence type="predicted"/>